<dbReference type="PROSITE" id="PS51257">
    <property type="entry name" value="PROKAR_LIPOPROTEIN"/>
    <property type="match status" value="1"/>
</dbReference>
<evidence type="ECO:0000313" key="1">
    <source>
        <dbReference type="EMBL" id="TSJ79153.1"/>
    </source>
</evidence>
<dbReference type="AlphaFoldDB" id="A0A556QRA4"/>
<protein>
    <submittedName>
        <fullName evidence="1">Uncharacterized protein</fullName>
    </submittedName>
</protein>
<dbReference type="RefSeq" id="WP_144229495.1">
    <property type="nucleotide sequence ID" value="NZ_CBCRVV010000027.1"/>
</dbReference>
<proteinExistence type="predicted"/>
<dbReference type="EMBL" id="VMBG01000001">
    <property type="protein sequence ID" value="TSJ79153.1"/>
    <property type="molecule type" value="Genomic_DNA"/>
</dbReference>
<reference evidence="1 2" key="1">
    <citation type="submission" date="2019-07" db="EMBL/GenBank/DDBJ databases">
        <title>Description of 53C-WASEF.</title>
        <authorList>
            <person name="Pitt A."/>
            <person name="Hahn M.W."/>
        </authorList>
    </citation>
    <scope>NUCLEOTIDE SEQUENCE [LARGE SCALE GENOMIC DNA]</scope>
    <source>
        <strain evidence="1 2">53C-WASEF</strain>
    </source>
</reference>
<gene>
    <name evidence="1" type="ORF">FPL22_07620</name>
</gene>
<accession>A0A556QRA4</accession>
<name>A0A556QRA4_9BACT</name>
<comment type="caution">
    <text evidence="1">The sequence shown here is derived from an EMBL/GenBank/DDBJ whole genome shotgun (WGS) entry which is preliminary data.</text>
</comment>
<organism evidence="1 2">
    <name type="scientific">Rariglobus hedericola</name>
    <dbReference type="NCBI Taxonomy" id="2597822"/>
    <lineage>
        <taxon>Bacteria</taxon>
        <taxon>Pseudomonadati</taxon>
        <taxon>Verrucomicrobiota</taxon>
        <taxon>Opitutia</taxon>
        <taxon>Opitutales</taxon>
        <taxon>Opitutaceae</taxon>
        <taxon>Rariglobus</taxon>
    </lineage>
</organism>
<keyword evidence="2" id="KW-1185">Reference proteome</keyword>
<evidence type="ECO:0000313" key="2">
    <source>
        <dbReference type="Proteomes" id="UP000315648"/>
    </source>
</evidence>
<dbReference type="Proteomes" id="UP000315648">
    <property type="component" value="Unassembled WGS sequence"/>
</dbReference>
<sequence length="128" mass="13128">MRRALTFALCSVLLGGCATRGGKSAAPGGEAKGAEPTKASVTVPGPVMVVGRVIAIDSRSLSVIVELAPYAVMPASYNGSILIARRDDLQPVARLQASAYIRGRTLGTRLLAGNPQVGDEVVFAPVAP</sequence>